<organism evidence="1 2">
    <name type="scientific">Mycolicibacterium brumae</name>
    <dbReference type="NCBI Taxonomy" id="85968"/>
    <lineage>
        <taxon>Bacteria</taxon>
        <taxon>Bacillati</taxon>
        <taxon>Actinomycetota</taxon>
        <taxon>Actinomycetes</taxon>
        <taxon>Mycobacteriales</taxon>
        <taxon>Mycobacteriaceae</taxon>
        <taxon>Mycolicibacterium</taxon>
    </lineage>
</organism>
<evidence type="ECO:0000313" key="2">
    <source>
        <dbReference type="Proteomes" id="UP000230551"/>
    </source>
</evidence>
<name>A0A2G5P5G9_9MYCO</name>
<dbReference type="AlphaFoldDB" id="A0A2G5P5G9"/>
<accession>A0A2G5P5G9</accession>
<evidence type="ECO:0000313" key="1">
    <source>
        <dbReference type="EMBL" id="PIB73360.1"/>
    </source>
</evidence>
<dbReference type="Proteomes" id="UP000230551">
    <property type="component" value="Unassembled WGS sequence"/>
</dbReference>
<sequence length="168" mass="18458">MKWPTDTGVTPDAAVEAVWKRIQELPSMKMACGYVGRELNVSPTLLYAWVLKDQGDARERSPAIAEPYTTTIAEISSLPDGAVVRVSGRVVGVQRRSTTRGMPWVKFGLWQQDRFVEVTAFGETYEQGGHLVAEDAVVTVEGRKWFHEETTIAAVTVTRTTGTDTLGG</sequence>
<proteinExistence type="predicted"/>
<dbReference type="STRING" id="85968.GCA_900073015_03008"/>
<gene>
    <name evidence="1" type="ORF">CQY22_017065</name>
</gene>
<protein>
    <submittedName>
        <fullName evidence="1">Uncharacterized protein</fullName>
    </submittedName>
</protein>
<comment type="caution">
    <text evidence="1">The sequence shown here is derived from an EMBL/GenBank/DDBJ whole genome shotgun (WGS) entry which is preliminary data.</text>
</comment>
<dbReference type="EMBL" id="PDCN02000032">
    <property type="protein sequence ID" value="PIB73360.1"/>
    <property type="molecule type" value="Genomic_DNA"/>
</dbReference>
<keyword evidence="2" id="KW-1185">Reference proteome</keyword>
<reference evidence="1 2" key="1">
    <citation type="journal article" date="2017" name="Infect. Genet. Evol.">
        <title>The new phylogeny of the genus Mycobacterium: The old and the news.</title>
        <authorList>
            <person name="Tortoli E."/>
            <person name="Fedrizzi T."/>
            <person name="Meehan C.J."/>
            <person name="Trovato A."/>
            <person name="Grottola A."/>
            <person name="Giacobazzi E."/>
            <person name="Serpini G.F."/>
            <person name="Tagliazucchi S."/>
            <person name="Fabio A."/>
            <person name="Bettua C."/>
            <person name="Bertorelli R."/>
            <person name="Frascaro F."/>
            <person name="De Sanctis V."/>
            <person name="Pecorari M."/>
            <person name="Jousson O."/>
            <person name="Segata N."/>
            <person name="Cirillo D.M."/>
        </authorList>
    </citation>
    <scope>NUCLEOTIDE SEQUENCE [LARGE SCALE GENOMIC DNA]</scope>
    <source>
        <strain evidence="1 2">CIP1034565</strain>
    </source>
</reference>